<dbReference type="RefSeq" id="WP_186916589.1">
    <property type="nucleotide sequence ID" value="NZ_JACOFZ010000003.1"/>
</dbReference>
<dbReference type="Proteomes" id="UP000627446">
    <property type="component" value="Unassembled WGS sequence"/>
</dbReference>
<accession>A0A923HLA0</accession>
<dbReference type="EMBL" id="JACOFZ010000003">
    <property type="protein sequence ID" value="MBC3881740.1"/>
    <property type="molecule type" value="Genomic_DNA"/>
</dbReference>
<keyword evidence="2" id="KW-1185">Reference proteome</keyword>
<evidence type="ECO:0000313" key="1">
    <source>
        <dbReference type="EMBL" id="MBC3881740.1"/>
    </source>
</evidence>
<gene>
    <name evidence="1" type="ORF">H8K36_10175</name>
</gene>
<evidence type="ECO:0000313" key="2">
    <source>
        <dbReference type="Proteomes" id="UP000627446"/>
    </source>
</evidence>
<name>A0A923HLA0_9BURK</name>
<protein>
    <submittedName>
        <fullName evidence="1">Uncharacterized protein</fullName>
    </submittedName>
</protein>
<organism evidence="1 2">
    <name type="scientific">Undibacterium nitidum</name>
    <dbReference type="NCBI Taxonomy" id="2762298"/>
    <lineage>
        <taxon>Bacteria</taxon>
        <taxon>Pseudomonadati</taxon>
        <taxon>Pseudomonadota</taxon>
        <taxon>Betaproteobacteria</taxon>
        <taxon>Burkholderiales</taxon>
        <taxon>Oxalobacteraceae</taxon>
        <taxon>Undibacterium</taxon>
    </lineage>
</organism>
<sequence>MNEEQLRAQLNAVYSSTSWRITAPLRAMSRIVRAGGVSKAEVKARIVSILRFLSKSDFIRRTGKRILSYFPSLRAKVQGLLLQRPLPAPFVNIVAEHAATKVLSAETAAILKQIKMLRKEF</sequence>
<dbReference type="AlphaFoldDB" id="A0A923HLA0"/>
<proteinExistence type="predicted"/>
<reference evidence="1" key="1">
    <citation type="submission" date="2020-08" db="EMBL/GenBank/DDBJ databases">
        <title>Novel species isolated from subtropical streams in China.</title>
        <authorList>
            <person name="Lu H."/>
        </authorList>
    </citation>
    <scope>NUCLEOTIDE SEQUENCE</scope>
    <source>
        <strain evidence="1">LX22W</strain>
    </source>
</reference>
<comment type="caution">
    <text evidence="1">The sequence shown here is derived from an EMBL/GenBank/DDBJ whole genome shotgun (WGS) entry which is preliminary data.</text>
</comment>